<evidence type="ECO:0000259" key="6">
    <source>
        <dbReference type="Pfam" id="PF25917"/>
    </source>
</evidence>
<evidence type="ECO:0000256" key="1">
    <source>
        <dbReference type="ARBA" id="ARBA00004196"/>
    </source>
</evidence>
<dbReference type="Pfam" id="PF25944">
    <property type="entry name" value="Beta-barrel_RND"/>
    <property type="match status" value="1"/>
</dbReference>
<dbReference type="Pfam" id="PF25917">
    <property type="entry name" value="BSH_RND"/>
    <property type="match status" value="1"/>
</dbReference>
<dbReference type="PROSITE" id="PS51257">
    <property type="entry name" value="PROKAR_LIPOPROTEIN"/>
    <property type="match status" value="1"/>
</dbReference>
<dbReference type="FunFam" id="1.10.287.470:FF:000002">
    <property type="entry name" value="Efflux RND transporter periplasmic adaptor subunit"/>
    <property type="match status" value="1"/>
</dbReference>
<feature type="domain" description="Multidrug resistance protein MdtA-like barrel-sandwich hybrid" evidence="6">
    <location>
        <begin position="67"/>
        <end position="209"/>
    </location>
</feature>
<reference evidence="10" key="3">
    <citation type="submission" date="2022-04" db="EMBL/GenBank/DDBJ databases">
        <authorList>
            <person name="Liu G."/>
        </authorList>
    </citation>
    <scope>NUCLEOTIDE SEQUENCE</scope>
    <source>
        <strain evidence="10">RG22</strain>
    </source>
</reference>
<evidence type="ECO:0000259" key="8">
    <source>
        <dbReference type="Pfam" id="PF25967"/>
    </source>
</evidence>
<evidence type="ECO:0000313" key="9">
    <source>
        <dbReference type="EMBL" id="GFO63493.1"/>
    </source>
</evidence>
<dbReference type="GO" id="GO:0022857">
    <property type="term" value="F:transmembrane transporter activity"/>
    <property type="evidence" value="ECO:0007669"/>
    <property type="project" value="InterPro"/>
</dbReference>
<feature type="region of interest" description="Disordered" evidence="4">
    <location>
        <begin position="379"/>
        <end position="435"/>
    </location>
</feature>
<dbReference type="Gene3D" id="1.10.287.470">
    <property type="entry name" value="Helix hairpin bin"/>
    <property type="match status" value="1"/>
</dbReference>
<evidence type="ECO:0000256" key="3">
    <source>
        <dbReference type="SAM" id="Coils"/>
    </source>
</evidence>
<evidence type="ECO:0000313" key="12">
    <source>
        <dbReference type="Proteomes" id="UP000831485"/>
    </source>
</evidence>
<dbReference type="GO" id="GO:0046677">
    <property type="term" value="P:response to antibiotic"/>
    <property type="evidence" value="ECO:0007669"/>
    <property type="project" value="TreeGrafter"/>
</dbReference>
<dbReference type="InterPro" id="IPR058627">
    <property type="entry name" value="MdtA-like_C"/>
</dbReference>
<dbReference type="PANTHER" id="PTHR30158:SF3">
    <property type="entry name" value="MULTIDRUG EFFLUX PUMP SUBUNIT ACRA-RELATED"/>
    <property type="match status" value="1"/>
</dbReference>
<dbReference type="InterPro" id="IPR006143">
    <property type="entry name" value="RND_pump_MFP"/>
</dbReference>
<feature type="compositionally biased region" description="Low complexity" evidence="4">
    <location>
        <begin position="416"/>
        <end position="435"/>
    </location>
</feature>
<keyword evidence="3" id="KW-0175">Coiled coil</keyword>
<dbReference type="Pfam" id="PF25876">
    <property type="entry name" value="HH_MFP_RND"/>
    <property type="match status" value="1"/>
</dbReference>
<reference evidence="11" key="1">
    <citation type="submission" date="2020-06" db="EMBL/GenBank/DDBJ databases">
        <title>Draft genomic sequecing of Geomonas sp. Red736.</title>
        <authorList>
            <person name="Itoh H."/>
            <person name="Xu Z.X."/>
            <person name="Ushijima N."/>
            <person name="Masuda Y."/>
            <person name="Shiratori Y."/>
            <person name="Senoo K."/>
        </authorList>
    </citation>
    <scope>NUCLEOTIDE SEQUENCE [LARGE SCALE GENOMIC DNA]</scope>
    <source>
        <strain evidence="11">Red736</strain>
    </source>
</reference>
<proteinExistence type="inferred from homology"/>
<feature type="domain" description="Multidrug resistance protein MdtA-like alpha-helical hairpin" evidence="5">
    <location>
        <begin position="107"/>
        <end position="176"/>
    </location>
</feature>
<dbReference type="EMBL" id="BLXY01000002">
    <property type="protein sequence ID" value="GFO63493.1"/>
    <property type="molecule type" value="Genomic_DNA"/>
</dbReference>
<evidence type="ECO:0000259" key="5">
    <source>
        <dbReference type="Pfam" id="PF25876"/>
    </source>
</evidence>
<evidence type="ECO:0000313" key="10">
    <source>
        <dbReference type="EMBL" id="UPU37984.1"/>
    </source>
</evidence>
<dbReference type="Pfam" id="PF25967">
    <property type="entry name" value="RND-MFP_C"/>
    <property type="match status" value="1"/>
</dbReference>
<name>A0A6V8MVA9_9BACT</name>
<organism evidence="9 11">
    <name type="scientific">Geomonas paludis</name>
    <dbReference type="NCBI Taxonomy" id="2740185"/>
    <lineage>
        <taxon>Bacteria</taxon>
        <taxon>Pseudomonadati</taxon>
        <taxon>Thermodesulfobacteriota</taxon>
        <taxon>Desulfuromonadia</taxon>
        <taxon>Geobacterales</taxon>
        <taxon>Geobacteraceae</taxon>
        <taxon>Geomonas</taxon>
    </lineage>
</organism>
<protein>
    <submittedName>
        <fullName evidence="10">Efflux RND transporter periplasmic adaptor subunit</fullName>
    </submittedName>
    <submittedName>
        <fullName evidence="9">MexX family efflux pump subunit</fullName>
    </submittedName>
</protein>
<dbReference type="Gene3D" id="2.40.50.100">
    <property type="match status" value="1"/>
</dbReference>
<dbReference type="InterPro" id="IPR058624">
    <property type="entry name" value="MdtA-like_HH"/>
</dbReference>
<feature type="compositionally biased region" description="Gly residues" evidence="4">
    <location>
        <begin position="386"/>
        <end position="401"/>
    </location>
</feature>
<evidence type="ECO:0000313" key="11">
    <source>
        <dbReference type="Proteomes" id="UP000568888"/>
    </source>
</evidence>
<dbReference type="EMBL" id="CP096574">
    <property type="protein sequence ID" value="UPU37984.1"/>
    <property type="molecule type" value="Genomic_DNA"/>
</dbReference>
<evidence type="ECO:0000256" key="2">
    <source>
        <dbReference type="ARBA" id="ARBA00009477"/>
    </source>
</evidence>
<dbReference type="SUPFAM" id="SSF111369">
    <property type="entry name" value="HlyD-like secretion proteins"/>
    <property type="match status" value="1"/>
</dbReference>
<dbReference type="InterPro" id="IPR058626">
    <property type="entry name" value="MdtA-like_b-barrel"/>
</dbReference>
<dbReference type="PANTHER" id="PTHR30158">
    <property type="entry name" value="ACRA/E-RELATED COMPONENT OF DRUG EFFLUX TRANSPORTER"/>
    <property type="match status" value="1"/>
</dbReference>
<evidence type="ECO:0000256" key="4">
    <source>
        <dbReference type="SAM" id="MobiDB-lite"/>
    </source>
</evidence>
<dbReference type="NCBIfam" id="TIGR01730">
    <property type="entry name" value="RND_mfp"/>
    <property type="match status" value="1"/>
</dbReference>
<accession>A0A6V8MVA9</accession>
<sequence>MQIKYRAQFLSVVVVLSGSLLLSGCGKKQQQAGGPPMGPPEVGVIEVKPERVALTTELPGRTSPYLIAEVRPQVSGIILKRVFTEGSDVKAGQVLYQIDPATYQAAYASAKAGEARAEANVLPAKLKEERFRELVKINAVSKQDYDAAYAALKQAEADVASAKAAVETARINLAYTKVTAPISGRIGRSTVTDGALVTASQPTALATIQQLSTMYVDVTQSSSDMLKLNRSLATGLLKRDQAGQARVKLLLEDGTPYPVTGSLKFSDVTVDQSTGSITVRAVFPNPKQTLLPGMFVRAVLEEGINEAAILIPQRGVTRNAAGQAVVMVVGADNKVEPRPIQVARTVGDAWLVSSGLKGGEKVILEGLQKARPGTQVKVVPFQSPEGQGGPGAGGPGAGGPQQGAPAAAGQGGQGAAGSKPAAPGAPAAPAQPQKK</sequence>
<dbReference type="FunFam" id="2.40.420.20:FF:000001">
    <property type="entry name" value="Efflux RND transporter periplasmic adaptor subunit"/>
    <property type="match status" value="1"/>
</dbReference>
<dbReference type="AlphaFoldDB" id="A0A6V8MVA9"/>
<dbReference type="RefSeq" id="WP_183346350.1">
    <property type="nucleotide sequence ID" value="NZ_BLXY01000002.1"/>
</dbReference>
<dbReference type="InterPro" id="IPR058625">
    <property type="entry name" value="MdtA-like_BSH"/>
</dbReference>
<dbReference type="Gene3D" id="2.40.420.20">
    <property type="match status" value="1"/>
</dbReference>
<dbReference type="GO" id="GO:0005886">
    <property type="term" value="C:plasma membrane"/>
    <property type="evidence" value="ECO:0007669"/>
    <property type="project" value="UniProtKB-SubCell"/>
</dbReference>
<feature type="domain" description="Multidrug resistance protein MdtA-like C-terminal permuted SH3" evidence="8">
    <location>
        <begin position="308"/>
        <end position="369"/>
    </location>
</feature>
<dbReference type="Proteomes" id="UP000568888">
    <property type="component" value="Unassembled WGS sequence"/>
</dbReference>
<reference evidence="9" key="2">
    <citation type="journal article" date="2021" name="Int. J. Syst. Evol. Microbiol.">
        <title>Geomonas silvestris sp. nov., Geomonas paludis sp. nov. and Geomonas limicola sp. nov., isolated from terrestrial environments, and emended description of the genus Geomonas.</title>
        <authorList>
            <person name="Itoh H."/>
            <person name="Xu Z."/>
            <person name="Masuda Y."/>
            <person name="Ushijima N."/>
            <person name="Hayakawa C."/>
            <person name="Shiratori Y."/>
            <person name="Senoo K."/>
        </authorList>
    </citation>
    <scope>NUCLEOTIDE SEQUENCE</scope>
    <source>
        <strain evidence="9">Red736</strain>
    </source>
</reference>
<comment type="subcellular location">
    <subcellularLocation>
        <location evidence="1">Cell envelope</location>
    </subcellularLocation>
</comment>
<keyword evidence="12" id="KW-1185">Reference proteome</keyword>
<gene>
    <name evidence="9" type="primary">acrA</name>
    <name evidence="9" type="ORF">GMPD_14120</name>
    <name evidence="10" type="ORF">M1B72_09820</name>
</gene>
<evidence type="ECO:0000259" key="7">
    <source>
        <dbReference type="Pfam" id="PF25944"/>
    </source>
</evidence>
<dbReference type="Gene3D" id="2.40.30.170">
    <property type="match status" value="1"/>
</dbReference>
<dbReference type="Proteomes" id="UP000831485">
    <property type="component" value="Chromosome"/>
</dbReference>
<comment type="similarity">
    <text evidence="2">Belongs to the membrane fusion protein (MFP) (TC 8.A.1) family.</text>
</comment>
<feature type="coiled-coil region" evidence="3">
    <location>
        <begin position="145"/>
        <end position="172"/>
    </location>
</feature>
<feature type="domain" description="Multidrug resistance protein MdtA-like beta-barrel" evidence="7">
    <location>
        <begin position="213"/>
        <end position="303"/>
    </location>
</feature>